<feature type="compositionally biased region" description="Basic and acidic residues" evidence="2">
    <location>
        <begin position="1"/>
        <end position="14"/>
    </location>
</feature>
<organism evidence="4 5">
    <name type="scientific">Xanthomonas citri pv. citri</name>
    <dbReference type="NCBI Taxonomy" id="611301"/>
    <lineage>
        <taxon>Bacteria</taxon>
        <taxon>Pseudomonadati</taxon>
        <taxon>Pseudomonadota</taxon>
        <taxon>Gammaproteobacteria</taxon>
        <taxon>Lysobacterales</taxon>
        <taxon>Lysobacteraceae</taxon>
        <taxon>Xanthomonas</taxon>
    </lineage>
</organism>
<reference evidence="4 5" key="1">
    <citation type="submission" date="2014-09" db="EMBL/GenBank/DDBJ databases">
        <authorList>
            <person name="Regsiter A."/>
        </authorList>
    </citation>
    <scope>NUCLEOTIDE SEQUENCE [LARGE SCALE GENOMIC DNA]</scope>
</reference>
<gene>
    <name evidence="4" type="ORF">XAC3562_1200130</name>
</gene>
<proteinExistence type="predicted"/>
<evidence type="ECO:0000313" key="5">
    <source>
        <dbReference type="Proteomes" id="UP000052230"/>
    </source>
</evidence>
<comment type="caution">
    <text evidence="4">The sequence shown here is derived from an EMBL/GenBank/DDBJ whole genome shotgun (WGS) entry which is preliminary data.</text>
</comment>
<feature type="domain" description="KfrA N-terminal DNA-binding" evidence="3">
    <location>
        <begin position="49"/>
        <end position="164"/>
    </location>
</feature>
<dbReference type="Pfam" id="PF11740">
    <property type="entry name" value="KfrA_N"/>
    <property type="match status" value="1"/>
</dbReference>
<evidence type="ECO:0000313" key="4">
    <source>
        <dbReference type="EMBL" id="CEG14807.1"/>
    </source>
</evidence>
<protein>
    <recommendedName>
        <fullName evidence="3">KfrA N-terminal DNA-binding domain-containing protein</fullName>
    </recommendedName>
</protein>
<sequence length="334" mass="37696">MTANDHPDHWRETIPEGTRTTMNDHDDIKTSLAATPGWEGLNAYDRTKRLCAVLIRRGERIPSWTAIRGIIGKGSSGDINRAKDDYRQEHAASLKKMTETLKGVPSPLVPIVMDLWTEAVAQARQEFDGQRSQIEDQLERAHAAQAQAELERDEARKRAETLQATVTGLEEANAALQGQVWTERATREQAERLFETTRAELAQQRDELRAALATSQQELSDAISRLEGAETHALMEIERARSRAANEIEQLQRKAERTEATHSVEKARLQAEINQLRERLAPTAKKVETLTHELSALRDRAERAEAQNSELIASLGKRSRAITVRRQRPSLKKR</sequence>
<dbReference type="AlphaFoldDB" id="A0A0U5F991"/>
<dbReference type="InterPro" id="IPR021104">
    <property type="entry name" value="KfrA_DNA-bd_N"/>
</dbReference>
<dbReference type="Proteomes" id="UP000052230">
    <property type="component" value="Unassembled WGS sequence"/>
</dbReference>
<name>A0A0U5F991_XANCI</name>
<keyword evidence="5" id="KW-1185">Reference proteome</keyword>
<dbReference type="EMBL" id="CCXZ01000025">
    <property type="protein sequence ID" value="CEG14807.1"/>
    <property type="molecule type" value="Genomic_DNA"/>
</dbReference>
<evidence type="ECO:0000256" key="2">
    <source>
        <dbReference type="SAM" id="MobiDB-lite"/>
    </source>
</evidence>
<keyword evidence="1" id="KW-0175">Coiled coil</keyword>
<evidence type="ECO:0000256" key="1">
    <source>
        <dbReference type="SAM" id="Coils"/>
    </source>
</evidence>
<feature type="coiled-coil region" evidence="1">
    <location>
        <begin position="120"/>
        <end position="314"/>
    </location>
</feature>
<feature type="region of interest" description="Disordered" evidence="2">
    <location>
        <begin position="1"/>
        <end position="24"/>
    </location>
</feature>
<accession>A0A0U5F991</accession>
<evidence type="ECO:0000259" key="3">
    <source>
        <dbReference type="Pfam" id="PF11740"/>
    </source>
</evidence>